<keyword evidence="4" id="KW-1185">Reference proteome</keyword>
<dbReference type="PROSITE" id="PS50213">
    <property type="entry name" value="FAS1"/>
    <property type="match status" value="4"/>
</dbReference>
<dbReference type="InterPro" id="IPR000782">
    <property type="entry name" value="FAS1_domain"/>
</dbReference>
<evidence type="ECO:0000313" key="4">
    <source>
        <dbReference type="Proteomes" id="UP000677054"/>
    </source>
</evidence>
<dbReference type="GO" id="GO:0030198">
    <property type="term" value="P:extracellular matrix organization"/>
    <property type="evidence" value="ECO:0007669"/>
    <property type="project" value="TreeGrafter"/>
</dbReference>
<dbReference type="PANTHER" id="PTHR10900">
    <property type="entry name" value="PERIOSTIN-RELATED"/>
    <property type="match status" value="1"/>
</dbReference>
<dbReference type="GO" id="GO:0005615">
    <property type="term" value="C:extracellular space"/>
    <property type="evidence" value="ECO:0007669"/>
    <property type="project" value="TreeGrafter"/>
</dbReference>
<dbReference type="Gene3D" id="2.30.180.10">
    <property type="entry name" value="FAS1 domain"/>
    <property type="match status" value="4"/>
</dbReference>
<dbReference type="InterPro" id="IPR050904">
    <property type="entry name" value="Adhesion/Biosynth-related"/>
</dbReference>
<feature type="signal peptide" evidence="1">
    <location>
        <begin position="1"/>
        <end position="23"/>
    </location>
</feature>
<feature type="domain" description="FAS1" evidence="2">
    <location>
        <begin position="499"/>
        <end position="640"/>
    </location>
</feature>
<proteinExistence type="predicted"/>
<accession>A0A7R8X554</accession>
<feature type="domain" description="FAS1" evidence="2">
    <location>
        <begin position="23"/>
        <end position="173"/>
    </location>
</feature>
<dbReference type="SUPFAM" id="SSF82153">
    <property type="entry name" value="FAS1 domain"/>
    <property type="match status" value="4"/>
</dbReference>
<dbReference type="SMART" id="SM00554">
    <property type="entry name" value="FAS1"/>
    <property type="match status" value="4"/>
</dbReference>
<dbReference type="GO" id="GO:0050839">
    <property type="term" value="F:cell adhesion molecule binding"/>
    <property type="evidence" value="ECO:0007669"/>
    <property type="project" value="TreeGrafter"/>
</dbReference>
<dbReference type="EMBL" id="CAJPEV010000097">
    <property type="protein sequence ID" value="CAG0880507.1"/>
    <property type="molecule type" value="Genomic_DNA"/>
</dbReference>
<dbReference type="OrthoDB" id="6368361at2759"/>
<dbReference type="GO" id="GO:0031012">
    <property type="term" value="C:extracellular matrix"/>
    <property type="evidence" value="ECO:0007669"/>
    <property type="project" value="TreeGrafter"/>
</dbReference>
<sequence length="671" mass="75202">MRFSQRAVISIWNLSLFLGIASSANLLDLLAQQPDTKEFHRRVSSIPFAKVQMETQELTVFAPNDEAMRQFEKAKRAQGVDVELLWSQIWNYHFANLAMTTDIMEASISSELKGSAPIWVNKVEHSSDRRNEHDNIYVNNAKIIRRNIRGGFKKSVGDNRIEHQMLHVIDEVLEPMLPDLGKPGRGGNQQLINPSAMKLLSHGREFGFNLSEFDQVVLRQAMSDAFSNAGGHTFFLPVSEGLRRNSVNKIDAPIIRGHVVPSATLFSRTVDPFVRYDTAAVDNLRVQVSITNSSDGTVYAISRTIDGDLEHPEGTVMAQVIRANIPVRNGVVHLIDRPFMVMDKRLIELVSKDPQMKQFADMVRDYAPETWQSIQSVGSTGEVDFATLLVPSNEAFRSVSRIRYDAIISNKVLAQKMASLHLLRGKVTVKSAQSVTIDEMLQVETVKGQNFVYFHAAGVPHNRSLSVDAGGVNATVTIPDIGAVNGYIHIIDHILGIPYQTVFDKISTDPMMKRTFMLGRQGYFNAKLREVKEKFTYLVPSNEAWKKQNAQRATGMNKLSSGDFSYHVNQILERHMIIGGSHDMDYLSRKGTVQMSRGELIFRKIPKDQYEVEWHGEVARVVRPNLECTNGYIHVIDNVLMSDSDVTVSGGMMSSALTSLILLTLAARLFL</sequence>
<feature type="domain" description="FAS1" evidence="2">
    <location>
        <begin position="343"/>
        <end position="495"/>
    </location>
</feature>
<organism evidence="3">
    <name type="scientific">Darwinula stevensoni</name>
    <dbReference type="NCBI Taxonomy" id="69355"/>
    <lineage>
        <taxon>Eukaryota</taxon>
        <taxon>Metazoa</taxon>
        <taxon>Ecdysozoa</taxon>
        <taxon>Arthropoda</taxon>
        <taxon>Crustacea</taxon>
        <taxon>Oligostraca</taxon>
        <taxon>Ostracoda</taxon>
        <taxon>Podocopa</taxon>
        <taxon>Podocopida</taxon>
        <taxon>Darwinulocopina</taxon>
        <taxon>Darwinuloidea</taxon>
        <taxon>Darwinulidae</taxon>
        <taxon>Darwinula</taxon>
    </lineage>
</organism>
<dbReference type="AlphaFoldDB" id="A0A7R8X554"/>
<evidence type="ECO:0000256" key="1">
    <source>
        <dbReference type="SAM" id="SignalP"/>
    </source>
</evidence>
<dbReference type="Pfam" id="PF02469">
    <property type="entry name" value="Fasciclin"/>
    <property type="match status" value="4"/>
</dbReference>
<dbReference type="Proteomes" id="UP000677054">
    <property type="component" value="Unassembled WGS sequence"/>
</dbReference>
<name>A0A7R8X554_9CRUS</name>
<evidence type="ECO:0000259" key="2">
    <source>
        <dbReference type="PROSITE" id="PS50213"/>
    </source>
</evidence>
<feature type="chain" id="PRO_5036402419" description="FAS1 domain-containing protein" evidence="1">
    <location>
        <begin position="24"/>
        <end position="671"/>
    </location>
</feature>
<dbReference type="InterPro" id="IPR036378">
    <property type="entry name" value="FAS1_dom_sf"/>
</dbReference>
<protein>
    <recommendedName>
        <fullName evidence="2">FAS1 domain-containing protein</fullName>
    </recommendedName>
</protein>
<keyword evidence="1" id="KW-0732">Signal</keyword>
<gene>
    <name evidence="3" type="ORF">DSTB1V02_LOCUS1110</name>
</gene>
<dbReference type="EMBL" id="LR899614">
    <property type="protein sequence ID" value="CAD7241108.1"/>
    <property type="molecule type" value="Genomic_DNA"/>
</dbReference>
<evidence type="ECO:0000313" key="3">
    <source>
        <dbReference type="EMBL" id="CAD7241108.1"/>
    </source>
</evidence>
<dbReference type="PANTHER" id="PTHR10900:SF80">
    <property type="entry name" value="FASCICLIN-1"/>
    <property type="match status" value="1"/>
</dbReference>
<reference evidence="3" key="1">
    <citation type="submission" date="2020-11" db="EMBL/GenBank/DDBJ databases">
        <authorList>
            <person name="Tran Van P."/>
        </authorList>
    </citation>
    <scope>NUCLEOTIDE SEQUENCE</scope>
</reference>
<dbReference type="GO" id="GO:0007155">
    <property type="term" value="P:cell adhesion"/>
    <property type="evidence" value="ECO:0007669"/>
    <property type="project" value="TreeGrafter"/>
</dbReference>
<feature type="domain" description="FAS1" evidence="2">
    <location>
        <begin position="193"/>
        <end position="339"/>
    </location>
</feature>